<dbReference type="Gene3D" id="3.90.70.10">
    <property type="entry name" value="Cysteine proteinases"/>
    <property type="match status" value="2"/>
</dbReference>
<evidence type="ECO:0000313" key="4">
    <source>
        <dbReference type="EMBL" id="WOL01352.1"/>
    </source>
</evidence>
<dbReference type="Pfam" id="PF00112">
    <property type="entry name" value="Peptidase_C1"/>
    <property type="match status" value="2"/>
</dbReference>
<dbReference type="GO" id="GO:0006508">
    <property type="term" value="P:proteolysis"/>
    <property type="evidence" value="ECO:0007669"/>
    <property type="project" value="InterPro"/>
</dbReference>
<dbReference type="InterPro" id="IPR013128">
    <property type="entry name" value="Peptidase_C1A"/>
</dbReference>
<evidence type="ECO:0000313" key="5">
    <source>
        <dbReference type="Proteomes" id="UP001327560"/>
    </source>
</evidence>
<dbReference type="PROSITE" id="PS00640">
    <property type="entry name" value="THIOL_PROTEASE_ASN"/>
    <property type="match status" value="1"/>
</dbReference>
<gene>
    <name evidence="4" type="ORF">Cni_G10068</name>
</gene>
<keyword evidence="2" id="KW-1015">Disulfide bond</keyword>
<dbReference type="SMART" id="SM00645">
    <property type="entry name" value="Pept_C1"/>
    <property type="match status" value="1"/>
</dbReference>
<dbReference type="Proteomes" id="UP001327560">
    <property type="component" value="Chromosome 3"/>
</dbReference>
<dbReference type="CDD" id="cd02248">
    <property type="entry name" value="Peptidase_C1A"/>
    <property type="match status" value="1"/>
</dbReference>
<dbReference type="InterPro" id="IPR039417">
    <property type="entry name" value="Peptidase_C1A_papain-like"/>
</dbReference>
<evidence type="ECO:0000256" key="2">
    <source>
        <dbReference type="ARBA" id="ARBA00023157"/>
    </source>
</evidence>
<organism evidence="4 5">
    <name type="scientific">Canna indica</name>
    <name type="common">Indian-shot</name>
    <dbReference type="NCBI Taxonomy" id="4628"/>
    <lineage>
        <taxon>Eukaryota</taxon>
        <taxon>Viridiplantae</taxon>
        <taxon>Streptophyta</taxon>
        <taxon>Embryophyta</taxon>
        <taxon>Tracheophyta</taxon>
        <taxon>Spermatophyta</taxon>
        <taxon>Magnoliopsida</taxon>
        <taxon>Liliopsida</taxon>
        <taxon>Zingiberales</taxon>
        <taxon>Cannaceae</taxon>
        <taxon>Canna</taxon>
    </lineage>
</organism>
<proteinExistence type="inferred from homology"/>
<dbReference type="SUPFAM" id="SSF54001">
    <property type="entry name" value="Cysteine proteinases"/>
    <property type="match status" value="1"/>
</dbReference>
<evidence type="ECO:0000259" key="3">
    <source>
        <dbReference type="SMART" id="SM00645"/>
    </source>
</evidence>
<dbReference type="InterPro" id="IPR038765">
    <property type="entry name" value="Papain-like_cys_pep_sf"/>
</dbReference>
<dbReference type="AlphaFoldDB" id="A0AAQ3K745"/>
<feature type="domain" description="Peptidase C1A papain C-terminal" evidence="3">
    <location>
        <begin position="101"/>
        <end position="287"/>
    </location>
</feature>
<sequence>MGSGGQLRFVSFFLCSEQGLQRLVNRRPALLSALNVGGSPTENTFGFALYTQCRDVEKGFWTRIDVERVFGCEKDEGFDRAGKDAARPRAAYNDLERKGFARERSAYNNGKEIGVHFMMNCVEGSCWAFSTIVGVEGINQIRIEKLISLSEQELVDCNTATNKGCNEGLMDKKSDVVVIDGHEDVPTNNEQALLKAVANQPISASIEAAGQDFQFYSEGVFTGSCETKLDHGVGIVEYGTAYDGTKYWIVKNSWGADWGEQGYIRMQHDVSASEGLCGIAMEASYPIKTSPNPVLRKLRISSMSIS</sequence>
<comment type="similarity">
    <text evidence="1">Belongs to the peptidase C1 family.</text>
</comment>
<evidence type="ECO:0000256" key="1">
    <source>
        <dbReference type="ARBA" id="ARBA00008455"/>
    </source>
</evidence>
<dbReference type="PANTHER" id="PTHR12411">
    <property type="entry name" value="CYSTEINE PROTEASE FAMILY C1-RELATED"/>
    <property type="match status" value="1"/>
</dbReference>
<keyword evidence="5" id="KW-1185">Reference proteome</keyword>
<dbReference type="EMBL" id="CP136892">
    <property type="protein sequence ID" value="WOL01352.1"/>
    <property type="molecule type" value="Genomic_DNA"/>
</dbReference>
<protein>
    <submittedName>
        <fullName evidence="4">Vignain-like</fullName>
    </submittedName>
</protein>
<reference evidence="4 5" key="1">
    <citation type="submission" date="2023-10" db="EMBL/GenBank/DDBJ databases">
        <title>Chromosome-scale genome assembly provides insights into flower coloration mechanisms of Canna indica.</title>
        <authorList>
            <person name="Li C."/>
        </authorList>
    </citation>
    <scope>NUCLEOTIDE SEQUENCE [LARGE SCALE GENOMIC DNA]</scope>
    <source>
        <tissue evidence="4">Flower</tissue>
    </source>
</reference>
<name>A0AAQ3K745_9LILI</name>
<dbReference type="GO" id="GO:0008234">
    <property type="term" value="F:cysteine-type peptidase activity"/>
    <property type="evidence" value="ECO:0007669"/>
    <property type="project" value="InterPro"/>
</dbReference>
<dbReference type="InterPro" id="IPR025661">
    <property type="entry name" value="Pept_asp_AS"/>
</dbReference>
<accession>A0AAQ3K745</accession>
<dbReference type="InterPro" id="IPR000668">
    <property type="entry name" value="Peptidase_C1A_C"/>
</dbReference>